<accession>I8I582</accession>
<keyword evidence="3" id="KW-1185">Reference proteome</keyword>
<organism evidence="2 3">
    <name type="scientific">Hydrocarboniphaga effusa AP103</name>
    <dbReference type="NCBI Taxonomy" id="1172194"/>
    <lineage>
        <taxon>Bacteria</taxon>
        <taxon>Pseudomonadati</taxon>
        <taxon>Pseudomonadota</taxon>
        <taxon>Gammaproteobacteria</taxon>
        <taxon>Nevskiales</taxon>
        <taxon>Nevskiaceae</taxon>
        <taxon>Hydrocarboniphaga</taxon>
    </lineage>
</organism>
<dbReference type="RefSeq" id="WP_007184562.1">
    <property type="nucleotide sequence ID" value="NZ_AKGD01000001.1"/>
</dbReference>
<comment type="caution">
    <text evidence="2">The sequence shown here is derived from an EMBL/GenBank/DDBJ whole genome shotgun (WGS) entry which is preliminary data.</text>
</comment>
<evidence type="ECO:0000259" key="1">
    <source>
        <dbReference type="PROSITE" id="PS51648"/>
    </source>
</evidence>
<dbReference type="InterPro" id="IPR027354">
    <property type="entry name" value="YcgL_dom"/>
</dbReference>
<sequence length="89" mass="10204">MPACVVYRCSKQQEMYLYLRAGLAPETLPEPLLVRTGRLTEVMRIELSPQRRLARVDVNRVIEQLAGPGFYLQMPPNGQIQVQLNEGEY</sequence>
<dbReference type="SUPFAM" id="SSF160191">
    <property type="entry name" value="YcgL-like"/>
    <property type="match status" value="1"/>
</dbReference>
<dbReference type="STRING" id="1172194.WQQ_16130"/>
<gene>
    <name evidence="2" type="ORF">WQQ_16130</name>
</gene>
<dbReference type="Pfam" id="PF05166">
    <property type="entry name" value="YcgL"/>
    <property type="match status" value="1"/>
</dbReference>
<dbReference type="AlphaFoldDB" id="I8I582"/>
<reference evidence="2 3" key="1">
    <citation type="journal article" date="2012" name="J. Bacteriol.">
        <title>Genome Sequence of n-Alkane-Degrading Hydrocarboniphaga effusa Strain AP103T (ATCC BAA-332T).</title>
        <authorList>
            <person name="Chang H.K."/>
            <person name="Zylstra G.J."/>
            <person name="Chae J.C."/>
        </authorList>
    </citation>
    <scope>NUCLEOTIDE SEQUENCE [LARGE SCALE GENOMIC DNA]</scope>
    <source>
        <strain evidence="2 3">AP103</strain>
    </source>
</reference>
<dbReference type="EMBL" id="AKGD01000001">
    <property type="protein sequence ID" value="EIT71476.1"/>
    <property type="molecule type" value="Genomic_DNA"/>
</dbReference>
<dbReference type="OrthoDB" id="7062382at2"/>
<dbReference type="Gene3D" id="3.10.510.20">
    <property type="entry name" value="YcgL domain"/>
    <property type="match status" value="1"/>
</dbReference>
<proteinExistence type="predicted"/>
<dbReference type="PANTHER" id="PTHR38109:SF1">
    <property type="entry name" value="PROTEIN YCGL"/>
    <property type="match status" value="1"/>
</dbReference>
<evidence type="ECO:0000313" key="3">
    <source>
        <dbReference type="Proteomes" id="UP000003704"/>
    </source>
</evidence>
<dbReference type="PROSITE" id="PS51648">
    <property type="entry name" value="YCGL"/>
    <property type="match status" value="1"/>
</dbReference>
<protein>
    <recommendedName>
        <fullName evidence="1">YcgL domain-containing protein</fullName>
    </recommendedName>
</protein>
<name>I8I582_9GAMM</name>
<dbReference type="InterPro" id="IPR038068">
    <property type="entry name" value="YcgL-like_sf"/>
</dbReference>
<dbReference type="Proteomes" id="UP000003704">
    <property type="component" value="Unassembled WGS sequence"/>
</dbReference>
<evidence type="ECO:0000313" key="2">
    <source>
        <dbReference type="EMBL" id="EIT71476.1"/>
    </source>
</evidence>
<feature type="domain" description="YcgL" evidence="1">
    <location>
        <begin position="2"/>
        <end position="86"/>
    </location>
</feature>
<dbReference type="PANTHER" id="PTHR38109">
    <property type="entry name" value="PROTEIN YCGL"/>
    <property type="match status" value="1"/>
</dbReference>